<dbReference type="SUPFAM" id="SSF55781">
    <property type="entry name" value="GAF domain-like"/>
    <property type="match status" value="1"/>
</dbReference>
<dbReference type="Proteomes" id="UP000178735">
    <property type="component" value="Unassembled WGS sequence"/>
</dbReference>
<dbReference type="Pfam" id="PF00990">
    <property type="entry name" value="GGDEF"/>
    <property type="match status" value="1"/>
</dbReference>
<protein>
    <recommendedName>
        <fullName evidence="2">GGDEF domain-containing protein</fullName>
    </recommendedName>
</protein>
<gene>
    <name evidence="3" type="ORF">A2008_00325</name>
</gene>
<organism evidence="3 4">
    <name type="scientific">Candidatus Wallbacteria bacterium GWC2_49_35</name>
    <dbReference type="NCBI Taxonomy" id="1817813"/>
    <lineage>
        <taxon>Bacteria</taxon>
        <taxon>Candidatus Walliibacteriota</taxon>
    </lineage>
</organism>
<dbReference type="GO" id="GO:0005886">
    <property type="term" value="C:plasma membrane"/>
    <property type="evidence" value="ECO:0007669"/>
    <property type="project" value="TreeGrafter"/>
</dbReference>
<dbReference type="GO" id="GO:0052621">
    <property type="term" value="F:diguanylate cyclase activity"/>
    <property type="evidence" value="ECO:0007669"/>
    <property type="project" value="TreeGrafter"/>
</dbReference>
<feature type="transmembrane region" description="Helical" evidence="1">
    <location>
        <begin position="324"/>
        <end position="342"/>
    </location>
</feature>
<dbReference type="Pfam" id="PF05226">
    <property type="entry name" value="CHASE2"/>
    <property type="match status" value="1"/>
</dbReference>
<dbReference type="SMART" id="SM01080">
    <property type="entry name" value="CHASE2"/>
    <property type="match status" value="1"/>
</dbReference>
<dbReference type="AlphaFoldDB" id="A0A1F7WH60"/>
<dbReference type="InterPro" id="IPR050469">
    <property type="entry name" value="Diguanylate_Cyclase"/>
</dbReference>
<dbReference type="STRING" id="1817813.A2008_00325"/>
<accession>A0A1F7WH60</accession>
<dbReference type="PANTHER" id="PTHR45138:SF9">
    <property type="entry name" value="DIGUANYLATE CYCLASE DGCM-RELATED"/>
    <property type="match status" value="1"/>
</dbReference>
<feature type="transmembrane region" description="Helical" evidence="1">
    <location>
        <begin position="7"/>
        <end position="26"/>
    </location>
</feature>
<keyword evidence="1" id="KW-0472">Membrane</keyword>
<dbReference type="InterPro" id="IPR043128">
    <property type="entry name" value="Rev_trsase/Diguanyl_cyclase"/>
</dbReference>
<dbReference type="InterPro" id="IPR003018">
    <property type="entry name" value="GAF"/>
</dbReference>
<comment type="caution">
    <text evidence="3">The sequence shown here is derived from an EMBL/GenBank/DDBJ whole genome shotgun (WGS) entry which is preliminary data.</text>
</comment>
<dbReference type="EMBL" id="MGFH01000226">
    <property type="protein sequence ID" value="OGM01739.1"/>
    <property type="molecule type" value="Genomic_DNA"/>
</dbReference>
<dbReference type="GO" id="GO:0043709">
    <property type="term" value="P:cell adhesion involved in single-species biofilm formation"/>
    <property type="evidence" value="ECO:0007669"/>
    <property type="project" value="TreeGrafter"/>
</dbReference>
<dbReference type="Pfam" id="PF13185">
    <property type="entry name" value="GAF_2"/>
    <property type="match status" value="1"/>
</dbReference>
<sequence>MIKRTETFIFLIITITVCVLFFFNYFEPLEVKTQDFRFKRNINQSVSKDVVLVTINEDDEKNYGPWPFKRSVHARLVDYLKDAGAAVIGFDIIFSLNSEDASDDETFTRAIRSAGNVILANRIVHSERIIDTKTFHREEALEAPMEGFRSAALGTGFVNVDFENLNPDGVIRNVEFLKEINGTIEASLALKTAVELMKYKTGRSFGIESDAGNITAGYTRIPIFNYYTLGRSGVKKSAAYMVKFNGNSTTGLFPAYSYTDIFNSTEKELPKSVFKGKAVIVGAQSQLLPDIKLSPLGTIPGMEINAQIVDNIVSEDFVIRPARSISAVIVILLGVLIFYFLIRNEPAFIDIAYLAFFVALVLGTTYLLYSNFMILFEIVTPLAEILILFIATRFYQLFIKLYFTNIDLKISNRKLEQKVAELSALYGISKTITTITDMKALFKIILEKTIDIVNAGNGFIMMADEEDGTFKNRIALEGDETPRKDFEPLYAEVLKNKKSVIYNLGGGRDEKIKLLFAANPDLRSIMAIPLTTYKGDLAGVIILANKKDGDIFSENDIQLTSVIATQAGFAIENATLYQLAVFDSLTSLYVRRYFLGVAVKEFKRIRRYGGSLSLLMTDIDHFKKFNDTYGHQIGDLVLKSVAGVVRKSVRETDIAARYGGEEFIMLLPETDSAGALIFAERLRKSIETSVFESERGALKVTISIGASSFVVDRLNKNNAAQYKDMDEMIKCADIALYNSKEAGRNATTIYTAGMKSKVS</sequence>
<dbReference type="NCBIfam" id="TIGR00254">
    <property type="entry name" value="GGDEF"/>
    <property type="match status" value="1"/>
</dbReference>
<evidence type="ECO:0000256" key="1">
    <source>
        <dbReference type="SAM" id="Phobius"/>
    </source>
</evidence>
<dbReference type="FunFam" id="3.30.70.270:FF:000001">
    <property type="entry name" value="Diguanylate cyclase domain protein"/>
    <property type="match status" value="1"/>
</dbReference>
<evidence type="ECO:0000313" key="3">
    <source>
        <dbReference type="EMBL" id="OGM01739.1"/>
    </source>
</evidence>
<keyword evidence="1" id="KW-1133">Transmembrane helix</keyword>
<dbReference type="SUPFAM" id="SSF55073">
    <property type="entry name" value="Nucleotide cyclase"/>
    <property type="match status" value="1"/>
</dbReference>
<dbReference type="PROSITE" id="PS50887">
    <property type="entry name" value="GGDEF"/>
    <property type="match status" value="1"/>
</dbReference>
<dbReference type="Gene3D" id="3.30.70.270">
    <property type="match status" value="1"/>
</dbReference>
<dbReference type="SMART" id="SM00065">
    <property type="entry name" value="GAF"/>
    <property type="match status" value="1"/>
</dbReference>
<dbReference type="InterPro" id="IPR007890">
    <property type="entry name" value="CHASE2"/>
</dbReference>
<feature type="domain" description="GGDEF" evidence="2">
    <location>
        <begin position="610"/>
        <end position="752"/>
    </location>
</feature>
<feature type="transmembrane region" description="Helical" evidence="1">
    <location>
        <begin position="354"/>
        <end position="376"/>
    </location>
</feature>
<feature type="transmembrane region" description="Helical" evidence="1">
    <location>
        <begin position="382"/>
        <end position="403"/>
    </location>
</feature>
<dbReference type="InterPro" id="IPR029016">
    <property type="entry name" value="GAF-like_dom_sf"/>
</dbReference>
<dbReference type="InterPro" id="IPR000160">
    <property type="entry name" value="GGDEF_dom"/>
</dbReference>
<dbReference type="GO" id="GO:1902201">
    <property type="term" value="P:negative regulation of bacterial-type flagellum-dependent cell motility"/>
    <property type="evidence" value="ECO:0007669"/>
    <property type="project" value="TreeGrafter"/>
</dbReference>
<name>A0A1F7WH60_9BACT</name>
<reference evidence="3 4" key="1">
    <citation type="journal article" date="2016" name="Nat. Commun.">
        <title>Thousands of microbial genomes shed light on interconnected biogeochemical processes in an aquifer system.</title>
        <authorList>
            <person name="Anantharaman K."/>
            <person name="Brown C.T."/>
            <person name="Hug L.A."/>
            <person name="Sharon I."/>
            <person name="Castelle C.J."/>
            <person name="Probst A.J."/>
            <person name="Thomas B.C."/>
            <person name="Singh A."/>
            <person name="Wilkins M.J."/>
            <person name="Karaoz U."/>
            <person name="Brodie E.L."/>
            <person name="Williams K.H."/>
            <person name="Hubbard S.S."/>
            <person name="Banfield J.F."/>
        </authorList>
    </citation>
    <scope>NUCLEOTIDE SEQUENCE [LARGE SCALE GENOMIC DNA]</scope>
</reference>
<evidence type="ECO:0000259" key="2">
    <source>
        <dbReference type="PROSITE" id="PS50887"/>
    </source>
</evidence>
<keyword evidence="1" id="KW-0812">Transmembrane</keyword>
<dbReference type="Gene3D" id="3.30.450.40">
    <property type="match status" value="1"/>
</dbReference>
<proteinExistence type="predicted"/>
<evidence type="ECO:0000313" key="4">
    <source>
        <dbReference type="Proteomes" id="UP000178735"/>
    </source>
</evidence>
<dbReference type="CDD" id="cd01949">
    <property type="entry name" value="GGDEF"/>
    <property type="match status" value="1"/>
</dbReference>
<dbReference type="SMART" id="SM00267">
    <property type="entry name" value="GGDEF"/>
    <property type="match status" value="1"/>
</dbReference>
<dbReference type="PANTHER" id="PTHR45138">
    <property type="entry name" value="REGULATORY COMPONENTS OF SENSORY TRANSDUCTION SYSTEM"/>
    <property type="match status" value="1"/>
</dbReference>
<dbReference type="InterPro" id="IPR029787">
    <property type="entry name" value="Nucleotide_cyclase"/>
</dbReference>